<proteinExistence type="predicted"/>
<accession>A0A6C0C8G6</accession>
<organism evidence="1">
    <name type="scientific">viral metagenome</name>
    <dbReference type="NCBI Taxonomy" id="1070528"/>
    <lineage>
        <taxon>unclassified sequences</taxon>
        <taxon>metagenomes</taxon>
        <taxon>organismal metagenomes</taxon>
    </lineage>
</organism>
<name>A0A6C0C8G6_9ZZZZ</name>
<reference evidence="1" key="1">
    <citation type="journal article" date="2020" name="Nature">
        <title>Giant virus diversity and host interactions through global metagenomics.</title>
        <authorList>
            <person name="Schulz F."/>
            <person name="Roux S."/>
            <person name="Paez-Espino D."/>
            <person name="Jungbluth S."/>
            <person name="Walsh D.A."/>
            <person name="Denef V.J."/>
            <person name="McMahon K.D."/>
            <person name="Konstantinidis K.T."/>
            <person name="Eloe-Fadrosh E.A."/>
            <person name="Kyrpides N.C."/>
            <person name="Woyke T."/>
        </authorList>
    </citation>
    <scope>NUCLEOTIDE SEQUENCE</scope>
    <source>
        <strain evidence="1">GVMAG-M-3300020192-26</strain>
    </source>
</reference>
<protein>
    <submittedName>
        <fullName evidence="1">Uncharacterized protein</fullName>
    </submittedName>
</protein>
<dbReference type="AlphaFoldDB" id="A0A6C0C8G6"/>
<dbReference type="EMBL" id="MN739355">
    <property type="protein sequence ID" value="QHT00382.1"/>
    <property type="molecule type" value="Genomic_DNA"/>
</dbReference>
<sequence length="295" mass="35017">MANKIDGLVSLLKTGNLVIIDMLIESHCVNDEMLLSALQRLYPRKYMKNIDLFWMLANYLEGIIDKETLDKLFFNFVSAYPGNKCHEKFSPCFMKLCDMGAQSEIWYDIINVTADLFFYHLSKNEPFSDIYTIKRGICDNIDDKICHWIFGYFMSVHQNYNNNDVCGVVITAYYKKDKSYFEKLMQIVYDRKLNDIVMLNILSNNTFIDNYNMKYILDCDFCDEIIFLDRLRQSSTKSLPKNNDDLNKLRSFWTSNSNAMKIYEKLEYRSVYDENFDEYVNDIVTLMEMFQTDEF</sequence>
<evidence type="ECO:0000313" key="1">
    <source>
        <dbReference type="EMBL" id="QHT00382.1"/>
    </source>
</evidence>